<comment type="similarity">
    <text evidence="1 5">Belongs to the FlgD family.</text>
</comment>
<sequence length="281" mass="29444">MNGLALRTYLQHQGKMASTQQAVVAATPVASDEQSPTLLGADDSTDSSNTTNTTDNSDVSPTPTTTTNTDSASTDLFLTLFVAEIENQDPTNPTDPTEYISQLGTMAMVTMGEAECVSMNTNAILMSNIQVMALGKMVGEDIMVQTTSLSVGTGDIQGRISLDDTCSSATLHFTDTAGDDYSVDLDMSSETNGQINFDIDPADYGIPPGDYSISVVTDTGEEEVPIEVAGEVKDVRIPLDGSTPMLEIDGIGEVPFTAISQFGIPDTSANDGGDTPADDVI</sequence>
<dbReference type="EMBL" id="SNVX01000015">
    <property type="protein sequence ID" value="TDN53618.1"/>
    <property type="molecule type" value="Genomic_DNA"/>
</dbReference>
<dbReference type="Gene3D" id="2.60.40.4070">
    <property type="match status" value="1"/>
</dbReference>
<dbReference type="OrthoDB" id="9785233at2"/>
<dbReference type="AlphaFoldDB" id="A0A4R6E9C2"/>
<protein>
    <recommendedName>
        <fullName evidence="2 5">Basal-body rod modification protein FlgD</fullName>
    </recommendedName>
</protein>
<feature type="compositionally biased region" description="Low complexity" evidence="6">
    <location>
        <begin position="46"/>
        <end position="71"/>
    </location>
</feature>
<keyword evidence="7" id="KW-0966">Cell projection</keyword>
<dbReference type="Proteomes" id="UP000295530">
    <property type="component" value="Unassembled WGS sequence"/>
</dbReference>
<dbReference type="Pfam" id="PF03963">
    <property type="entry name" value="FlgD"/>
    <property type="match status" value="1"/>
</dbReference>
<accession>A0A4R6E9C2</accession>
<evidence type="ECO:0000256" key="6">
    <source>
        <dbReference type="SAM" id="MobiDB-lite"/>
    </source>
</evidence>
<evidence type="ECO:0000256" key="2">
    <source>
        <dbReference type="ARBA" id="ARBA00016013"/>
    </source>
</evidence>
<evidence type="ECO:0000256" key="5">
    <source>
        <dbReference type="RuleBase" id="RU362076"/>
    </source>
</evidence>
<name>A0A4R6E9C2_SCAGO</name>
<feature type="region of interest" description="Disordered" evidence="6">
    <location>
        <begin position="27"/>
        <end position="71"/>
    </location>
</feature>
<keyword evidence="8" id="KW-1185">Reference proteome</keyword>
<proteinExistence type="inferred from homology"/>
<comment type="caution">
    <text evidence="7">The sequence shown here is derived from an EMBL/GenBank/DDBJ whole genome shotgun (WGS) entry which is preliminary data.</text>
</comment>
<reference evidence="7 8" key="1">
    <citation type="submission" date="2019-03" db="EMBL/GenBank/DDBJ databases">
        <title>Genomic analyses of the natural microbiome of Caenorhabditis elegans.</title>
        <authorList>
            <person name="Samuel B."/>
        </authorList>
    </citation>
    <scope>NUCLEOTIDE SEQUENCE [LARGE SCALE GENOMIC DNA]</scope>
    <source>
        <strain evidence="7 8">BIGb0156</strain>
    </source>
</reference>
<evidence type="ECO:0000256" key="3">
    <source>
        <dbReference type="ARBA" id="ARBA00022795"/>
    </source>
</evidence>
<comment type="function">
    <text evidence="4 5">Required for flagellar hook formation. May act as a scaffolding protein.</text>
</comment>
<keyword evidence="7" id="KW-0969">Cilium</keyword>
<dbReference type="Gene3D" id="2.30.30.910">
    <property type="match status" value="1"/>
</dbReference>
<keyword evidence="7" id="KW-0282">Flagellum</keyword>
<dbReference type="GO" id="GO:0044781">
    <property type="term" value="P:bacterial-type flagellum organization"/>
    <property type="evidence" value="ECO:0007669"/>
    <property type="project" value="UniProtKB-UniRule"/>
</dbReference>
<evidence type="ECO:0000313" key="7">
    <source>
        <dbReference type="EMBL" id="TDN53618.1"/>
    </source>
</evidence>
<keyword evidence="3 5" id="KW-1005">Bacterial flagellum biogenesis</keyword>
<dbReference type="RefSeq" id="WP_125355393.1">
    <property type="nucleotide sequence ID" value="NZ_CACSIW010000001.1"/>
</dbReference>
<organism evidence="7 8">
    <name type="scientific">Scandinavium goeteborgense</name>
    <dbReference type="NCBI Taxonomy" id="1851514"/>
    <lineage>
        <taxon>Bacteria</taxon>
        <taxon>Pseudomonadati</taxon>
        <taxon>Pseudomonadota</taxon>
        <taxon>Gammaproteobacteria</taxon>
        <taxon>Enterobacterales</taxon>
        <taxon>Enterobacteriaceae</taxon>
        <taxon>Scandinavium</taxon>
    </lineage>
</organism>
<dbReference type="InterPro" id="IPR005648">
    <property type="entry name" value="FlgD"/>
</dbReference>
<evidence type="ECO:0000256" key="1">
    <source>
        <dbReference type="ARBA" id="ARBA00010577"/>
    </source>
</evidence>
<evidence type="ECO:0000313" key="8">
    <source>
        <dbReference type="Proteomes" id="UP000295530"/>
    </source>
</evidence>
<evidence type="ECO:0000256" key="4">
    <source>
        <dbReference type="ARBA" id="ARBA00024746"/>
    </source>
</evidence>
<gene>
    <name evidence="7" type="ORF">EC847_11546</name>
</gene>